<dbReference type="NCBIfam" id="TIGR00177">
    <property type="entry name" value="molyb_syn"/>
    <property type="match status" value="1"/>
</dbReference>
<dbReference type="AlphaFoldDB" id="A0A7J3M2F5"/>
<dbReference type="CDD" id="cd00885">
    <property type="entry name" value="cinA"/>
    <property type="match status" value="1"/>
</dbReference>
<accession>A0A7J3M2F5</accession>
<dbReference type="InterPro" id="IPR036425">
    <property type="entry name" value="MoaB/Mog-like_dom_sf"/>
</dbReference>
<dbReference type="Gene3D" id="3.40.980.10">
    <property type="entry name" value="MoaB/Mog-like domain"/>
    <property type="match status" value="1"/>
</dbReference>
<comment type="caution">
    <text evidence="2">The sequence shown here is derived from an EMBL/GenBank/DDBJ whole genome shotgun (WGS) entry which is preliminary data.</text>
</comment>
<dbReference type="SMART" id="SM00852">
    <property type="entry name" value="MoCF_biosynth"/>
    <property type="match status" value="1"/>
</dbReference>
<dbReference type="InterPro" id="IPR056596">
    <property type="entry name" value="FLAD1_M"/>
</dbReference>
<dbReference type="PANTHER" id="PTHR13939">
    <property type="entry name" value="NICOTINAMIDE-NUCLEOTIDE AMIDOHYDROLASE PNCC"/>
    <property type="match status" value="1"/>
</dbReference>
<dbReference type="Pfam" id="PF00994">
    <property type="entry name" value="MoCF_biosynth"/>
    <property type="match status" value="1"/>
</dbReference>
<dbReference type="InterPro" id="IPR001453">
    <property type="entry name" value="MoaB/Mog_dom"/>
</dbReference>
<name>A0A7J3M2F5_ARCFL</name>
<dbReference type="InterPro" id="IPR050101">
    <property type="entry name" value="CinA"/>
</dbReference>
<dbReference type="SUPFAM" id="SSF53218">
    <property type="entry name" value="Molybdenum cofactor biosynthesis proteins"/>
    <property type="match status" value="1"/>
</dbReference>
<feature type="domain" description="MoaB/Mog" evidence="1">
    <location>
        <begin position="4"/>
        <end position="162"/>
    </location>
</feature>
<dbReference type="EMBL" id="DSYZ01000109">
    <property type="protein sequence ID" value="HGT83212.1"/>
    <property type="molecule type" value="Genomic_DNA"/>
</dbReference>
<evidence type="ECO:0000259" key="1">
    <source>
        <dbReference type="SMART" id="SM00852"/>
    </source>
</evidence>
<dbReference type="Pfam" id="PF24102">
    <property type="entry name" value="FLAD1_M"/>
    <property type="match status" value="1"/>
</dbReference>
<proteinExistence type="predicted"/>
<sequence>MKFVIISVGNELLNGDTVNTNATYMAKRLVEKGHEVKRIIVVPDVVSEIAEEVERASRLYDFVLVTGGLGATHDDVTNEAIAKALKKELVVNEKVYEYLRKFSDNEFAIRKISSIPEGSELIWNDVGAAPAYIVENIAVMPGVPAEMENTFAKILEKFEKLSYFEEQVRIDGYEVAILNELNTVVSEFQDVQIGSYPKIGYVIVKFSGKDKERVKKAVERFRELLKNARR</sequence>
<dbReference type="PANTHER" id="PTHR13939:SF0">
    <property type="entry name" value="NMN AMIDOHYDROLASE-LIKE PROTEIN YFAY"/>
    <property type="match status" value="1"/>
</dbReference>
<gene>
    <name evidence="2" type="ORF">ENT52_05745</name>
</gene>
<reference evidence="2" key="1">
    <citation type="journal article" date="2020" name="mSystems">
        <title>Genome- and Community-Level Interaction Insights into Carbon Utilization and Element Cycling Functions of Hydrothermarchaeota in Hydrothermal Sediment.</title>
        <authorList>
            <person name="Zhou Z."/>
            <person name="Liu Y."/>
            <person name="Xu W."/>
            <person name="Pan J."/>
            <person name="Luo Z.H."/>
            <person name="Li M."/>
        </authorList>
    </citation>
    <scope>NUCLEOTIDE SEQUENCE [LARGE SCALE GENOMIC DNA]</scope>
    <source>
        <strain evidence="2">SpSt-587</strain>
    </source>
</reference>
<protein>
    <submittedName>
        <fullName evidence="2">Competence/damage-inducible protein A</fullName>
    </submittedName>
</protein>
<organism evidence="2">
    <name type="scientific">Archaeoglobus fulgidus</name>
    <dbReference type="NCBI Taxonomy" id="2234"/>
    <lineage>
        <taxon>Archaea</taxon>
        <taxon>Methanobacteriati</taxon>
        <taxon>Methanobacteriota</taxon>
        <taxon>Archaeoglobi</taxon>
        <taxon>Archaeoglobales</taxon>
        <taxon>Archaeoglobaceae</taxon>
        <taxon>Archaeoglobus</taxon>
    </lineage>
</organism>
<evidence type="ECO:0000313" key="2">
    <source>
        <dbReference type="EMBL" id="HGT83212.1"/>
    </source>
</evidence>